<dbReference type="AlphaFoldDB" id="A0A9X4EVU2"/>
<gene>
    <name evidence="1" type="ORF">LCI24_12610</name>
</gene>
<organism evidence="1 2">
    <name type="scientific">Tenacibaculum larymnensis</name>
    <dbReference type="NCBI Taxonomy" id="2878201"/>
    <lineage>
        <taxon>Bacteria</taxon>
        <taxon>Pseudomonadati</taxon>
        <taxon>Bacteroidota</taxon>
        <taxon>Flavobacteriia</taxon>
        <taxon>Flavobacteriales</taxon>
        <taxon>Flavobacteriaceae</taxon>
        <taxon>Tenacibaculum</taxon>
    </lineage>
</organism>
<name>A0A9X4EVU2_9FLAO</name>
<evidence type="ECO:0000313" key="1">
    <source>
        <dbReference type="EMBL" id="MDE1207637.1"/>
    </source>
</evidence>
<keyword evidence="2" id="KW-1185">Reference proteome</keyword>
<dbReference type="Proteomes" id="UP001149303">
    <property type="component" value="Unassembled WGS sequence"/>
</dbReference>
<evidence type="ECO:0000313" key="2">
    <source>
        <dbReference type="Proteomes" id="UP001149303"/>
    </source>
</evidence>
<evidence type="ECO:0008006" key="3">
    <source>
        <dbReference type="Google" id="ProtNLM"/>
    </source>
</evidence>
<accession>A0A9X4EVU2</accession>
<proteinExistence type="predicted"/>
<reference evidence="1" key="1">
    <citation type="submission" date="2021-09" db="EMBL/GenBank/DDBJ databases">
        <authorList>
            <person name="Smyrli M."/>
        </authorList>
    </citation>
    <scope>NUCLEOTIDE SEQUENCE</scope>
    <source>
        <strain evidence="1">LAR25</strain>
    </source>
</reference>
<dbReference type="RefSeq" id="WP_274640691.1">
    <property type="nucleotide sequence ID" value="NZ_JAIWJY010000008.1"/>
</dbReference>
<dbReference type="EMBL" id="JAIWJY010000008">
    <property type="protein sequence ID" value="MDE1207637.1"/>
    <property type="molecule type" value="Genomic_DNA"/>
</dbReference>
<sequence>MKKKLLLILLLYSCLGFGQGYVFHEVIESLSLTCGNGDIADGAIPCKNSISISIVDGEIQGILKSEKGNKIDCSDSNNFELIELNPEQLFCGYTFIEGLDLSNYCYNHEVTYISIIPDNDFKILTPDPGVNNTTTSITLEASSGYHELVYNWMYYDPITNGWKKFPQEYLGKSSITFTAKDLFGSEAHLYTSKSIQYKLELCNGWSPKEPYTYVFISESPQLQDPIVTQKTSCNYKADGSLTFDFKRDLYTTEKLAVIIYQQNTESGKYDVILDQKLDIESLEKINETTYRYQWANNLPHGTYKLKYQTGKKGVGINPEDISWSNLVPVEFTIEETAKVDFQVTGSADQNCFTVNDGYIDISATGESSRTFLYQLKKDDVIQVFNGTNWVNYKGNNADNETWFPFTNAKTTRISNLNKAAYNVKVKDSEECLAKQL</sequence>
<protein>
    <recommendedName>
        <fullName evidence="3">SprB repeat-containing protein</fullName>
    </recommendedName>
</protein>
<comment type="caution">
    <text evidence="1">The sequence shown here is derived from an EMBL/GenBank/DDBJ whole genome shotgun (WGS) entry which is preliminary data.</text>
</comment>